<sequence length="312" mass="36602">MIQKQNNNNPERNALMERVFEKKWASFKRPVLNLKTKTLGKRPPPTGNWPSSFKLSPAKPSSSKHSESLDEQWKNWGKKRKQAPEPQPAWIAPPPTRVWFIDPMVDIRVRGYSRVSTGDIKKDLRKAGFDMTKIKNISQRDGVVIFTVMATYQQRFEEENLGLFQSMDQFSIHFVVEKEIFQLLIMGILKEVLSADNFSKDELYIIVYKDLMKVMLYKDEKETKVRDGYLSQINKTILDLTNLFHEKPLVFNPSFLIVKRELPKSSLKPQKNKKIQELEEPFQQPNNTFKNEQRPKTKRSKIMRVESLLNED</sequence>
<protein>
    <submittedName>
        <fullName evidence="2">Uncharacterized protein</fullName>
    </submittedName>
</protein>
<reference evidence="2 3" key="1">
    <citation type="journal article" date="2018" name="MBio">
        <title>Comparative Genomics Reveals the Core Gene Toolbox for the Fungus-Insect Symbiosis.</title>
        <authorList>
            <person name="Wang Y."/>
            <person name="Stata M."/>
            <person name="Wang W."/>
            <person name="Stajich J.E."/>
            <person name="White M.M."/>
            <person name="Moncalvo J.M."/>
        </authorList>
    </citation>
    <scope>NUCLEOTIDE SEQUENCE [LARGE SCALE GENOMIC DNA]</scope>
    <source>
        <strain evidence="2 3">AUS-77-4</strain>
    </source>
</reference>
<keyword evidence="3" id="KW-1185">Reference proteome</keyword>
<proteinExistence type="predicted"/>
<feature type="region of interest" description="Disordered" evidence="1">
    <location>
        <begin position="35"/>
        <end position="88"/>
    </location>
</feature>
<feature type="region of interest" description="Disordered" evidence="1">
    <location>
        <begin position="277"/>
        <end position="312"/>
    </location>
</feature>
<evidence type="ECO:0000313" key="3">
    <source>
        <dbReference type="Proteomes" id="UP000245699"/>
    </source>
</evidence>
<gene>
    <name evidence="2" type="ORF">BB559_006465</name>
</gene>
<feature type="compositionally biased region" description="Basic and acidic residues" evidence="1">
    <location>
        <begin position="64"/>
        <end position="73"/>
    </location>
</feature>
<evidence type="ECO:0000313" key="2">
    <source>
        <dbReference type="EMBL" id="PVU86593.1"/>
    </source>
</evidence>
<name>A0A2T9Y2Q5_9FUNG</name>
<dbReference type="Proteomes" id="UP000245699">
    <property type="component" value="Unassembled WGS sequence"/>
</dbReference>
<dbReference type="AlphaFoldDB" id="A0A2T9Y2Q5"/>
<organism evidence="2 3">
    <name type="scientific">Furculomyces boomerangus</name>
    <dbReference type="NCBI Taxonomy" id="61424"/>
    <lineage>
        <taxon>Eukaryota</taxon>
        <taxon>Fungi</taxon>
        <taxon>Fungi incertae sedis</taxon>
        <taxon>Zoopagomycota</taxon>
        <taxon>Kickxellomycotina</taxon>
        <taxon>Harpellomycetes</taxon>
        <taxon>Harpellales</taxon>
        <taxon>Harpellaceae</taxon>
        <taxon>Furculomyces</taxon>
    </lineage>
</organism>
<feature type="compositionally biased region" description="Polar residues" evidence="1">
    <location>
        <begin position="48"/>
        <end position="63"/>
    </location>
</feature>
<dbReference type="EMBL" id="MBFT01000881">
    <property type="protein sequence ID" value="PVU86593.1"/>
    <property type="molecule type" value="Genomic_DNA"/>
</dbReference>
<evidence type="ECO:0000256" key="1">
    <source>
        <dbReference type="SAM" id="MobiDB-lite"/>
    </source>
</evidence>
<comment type="caution">
    <text evidence="2">The sequence shown here is derived from an EMBL/GenBank/DDBJ whole genome shotgun (WGS) entry which is preliminary data.</text>
</comment>
<accession>A0A2T9Y2Q5</accession>